<dbReference type="InterPro" id="IPR011701">
    <property type="entry name" value="MFS"/>
</dbReference>
<evidence type="ECO:0000256" key="2">
    <source>
        <dbReference type="ARBA" id="ARBA00022692"/>
    </source>
</evidence>
<keyword evidence="3 5" id="KW-1133">Transmembrane helix</keyword>
<gene>
    <name evidence="7" type="ORF">FHU36_005095</name>
</gene>
<feature type="transmembrane region" description="Helical" evidence="5">
    <location>
        <begin position="212"/>
        <end position="232"/>
    </location>
</feature>
<reference evidence="7 8" key="1">
    <citation type="submission" date="2020-08" db="EMBL/GenBank/DDBJ databases">
        <title>Sequencing the genomes of 1000 actinobacteria strains.</title>
        <authorList>
            <person name="Klenk H.-P."/>
        </authorList>
    </citation>
    <scope>NUCLEOTIDE SEQUENCE [LARGE SCALE GENOMIC DNA]</scope>
    <source>
        <strain evidence="7 8">DSM 45913</strain>
    </source>
</reference>
<evidence type="ECO:0000313" key="7">
    <source>
        <dbReference type="EMBL" id="MBB6348550.1"/>
    </source>
</evidence>
<feature type="domain" description="Major facilitator superfamily (MFS) profile" evidence="6">
    <location>
        <begin position="22"/>
        <end position="485"/>
    </location>
</feature>
<name>A0A7X0C4V8_9ACTN</name>
<feature type="transmembrane region" description="Helical" evidence="5">
    <location>
        <begin position="88"/>
        <end position="107"/>
    </location>
</feature>
<dbReference type="Gene3D" id="1.20.1250.20">
    <property type="entry name" value="MFS general substrate transporter like domains"/>
    <property type="match status" value="1"/>
</dbReference>
<sequence length="486" mass="49161">MTAVLEAPAPTAATPDRRRWLGLAAVLAATLMNLLDSTVVSVGGPAIQADLGGGYASLQWIAAGYTLALAVGLLVGGRLGDVYGRRRMLLMGTAGFVLTSLACALSATPDALIVARVLQGLAGAVMIPQGFGLIRDLFPPAEVGKAFGAFGPVIGLATILGPIVAGLLVEADLFGTGWRMIFLINLPLGAFALAVGARVLPAVPASAPSSRLDLGGGLLAGVAILLLVHPLVQGRELGWPAWSLVMAVASLPVFAVFALHQVRRARRGAATLIEPSVFGKRSYTSGTVLVVVFFGAVCGFSLAIGMFLQLGLGYSALRASLTMTAFAVGAFLGTGFSAARTATLGRAVLHLGLGILAAGVLAFHLVLGWAGTVAGTVGAWDLVLPLLLGGAGMGMIFVPLFGIIMGDVEDHEVGSAAGVLESIQQLGASLGIAVLGTVFFGRLGSPAPGAGVARAVDAAQAVSLITLGLVAVAFALGFLLPRNSRH</sequence>
<dbReference type="PROSITE" id="PS50850">
    <property type="entry name" value="MFS"/>
    <property type="match status" value="1"/>
</dbReference>
<feature type="transmembrane region" description="Helical" evidence="5">
    <location>
        <begin position="348"/>
        <end position="370"/>
    </location>
</feature>
<dbReference type="GO" id="GO:0005886">
    <property type="term" value="C:plasma membrane"/>
    <property type="evidence" value="ECO:0007669"/>
    <property type="project" value="UniProtKB-SubCell"/>
</dbReference>
<keyword evidence="2 5" id="KW-0812">Transmembrane</keyword>
<dbReference type="PANTHER" id="PTHR42718">
    <property type="entry name" value="MAJOR FACILITATOR SUPERFAMILY MULTIDRUG TRANSPORTER MFSC"/>
    <property type="match status" value="1"/>
</dbReference>
<feature type="transmembrane region" description="Helical" evidence="5">
    <location>
        <begin position="416"/>
        <end position="441"/>
    </location>
</feature>
<dbReference type="Pfam" id="PF07690">
    <property type="entry name" value="MFS_1"/>
    <property type="match status" value="1"/>
</dbReference>
<accession>A0A7X0C4V8</accession>
<feature type="transmembrane region" description="Helical" evidence="5">
    <location>
        <begin position="238"/>
        <end position="259"/>
    </location>
</feature>
<feature type="transmembrane region" description="Helical" evidence="5">
    <location>
        <begin position="146"/>
        <end position="168"/>
    </location>
</feature>
<keyword evidence="4 5" id="KW-0472">Membrane</keyword>
<evidence type="ECO:0000256" key="3">
    <source>
        <dbReference type="ARBA" id="ARBA00022989"/>
    </source>
</evidence>
<feature type="transmembrane region" description="Helical" evidence="5">
    <location>
        <begin position="180"/>
        <end position="200"/>
    </location>
</feature>
<proteinExistence type="predicted"/>
<protein>
    <submittedName>
        <fullName evidence="7">EmrB/QacA subfamily drug resistance transporter</fullName>
    </submittedName>
</protein>
<dbReference type="InterPro" id="IPR036259">
    <property type="entry name" value="MFS_trans_sf"/>
</dbReference>
<dbReference type="SUPFAM" id="SSF103473">
    <property type="entry name" value="MFS general substrate transporter"/>
    <property type="match status" value="1"/>
</dbReference>
<dbReference type="InterPro" id="IPR020846">
    <property type="entry name" value="MFS_dom"/>
</dbReference>
<dbReference type="Gene3D" id="1.20.1720.10">
    <property type="entry name" value="Multidrug resistance protein D"/>
    <property type="match status" value="1"/>
</dbReference>
<feature type="transmembrane region" description="Helical" evidence="5">
    <location>
        <begin position="382"/>
        <end position="404"/>
    </location>
</feature>
<dbReference type="AlphaFoldDB" id="A0A7X0C4V8"/>
<dbReference type="CDD" id="cd17321">
    <property type="entry name" value="MFS_MMR_MDR_like"/>
    <property type="match status" value="1"/>
</dbReference>
<evidence type="ECO:0000259" key="6">
    <source>
        <dbReference type="PROSITE" id="PS50850"/>
    </source>
</evidence>
<dbReference type="Proteomes" id="UP000583800">
    <property type="component" value="Unassembled WGS sequence"/>
</dbReference>
<feature type="transmembrane region" description="Helical" evidence="5">
    <location>
        <begin position="288"/>
        <end position="310"/>
    </location>
</feature>
<feature type="transmembrane region" description="Helical" evidence="5">
    <location>
        <begin position="20"/>
        <end position="43"/>
    </location>
</feature>
<dbReference type="PANTHER" id="PTHR42718:SF39">
    <property type="entry name" value="ACTINORHODIN TRANSPORTER-RELATED"/>
    <property type="match status" value="1"/>
</dbReference>
<feature type="transmembrane region" description="Helical" evidence="5">
    <location>
        <begin position="55"/>
        <end position="76"/>
    </location>
</feature>
<keyword evidence="8" id="KW-1185">Reference proteome</keyword>
<dbReference type="EMBL" id="JACHJB010000002">
    <property type="protein sequence ID" value="MBB6348550.1"/>
    <property type="molecule type" value="Genomic_DNA"/>
</dbReference>
<dbReference type="GO" id="GO:0022857">
    <property type="term" value="F:transmembrane transporter activity"/>
    <property type="evidence" value="ECO:0007669"/>
    <property type="project" value="InterPro"/>
</dbReference>
<evidence type="ECO:0000256" key="4">
    <source>
        <dbReference type="ARBA" id="ARBA00023136"/>
    </source>
</evidence>
<evidence type="ECO:0000256" key="5">
    <source>
        <dbReference type="SAM" id="Phobius"/>
    </source>
</evidence>
<feature type="transmembrane region" description="Helical" evidence="5">
    <location>
        <begin position="316"/>
        <end position="336"/>
    </location>
</feature>
<feature type="transmembrane region" description="Helical" evidence="5">
    <location>
        <begin position="461"/>
        <end position="480"/>
    </location>
</feature>
<feature type="transmembrane region" description="Helical" evidence="5">
    <location>
        <begin position="113"/>
        <end position="134"/>
    </location>
</feature>
<organism evidence="7 8">
    <name type="scientific">Nonomuraea muscovyensis</name>
    <dbReference type="NCBI Taxonomy" id="1124761"/>
    <lineage>
        <taxon>Bacteria</taxon>
        <taxon>Bacillati</taxon>
        <taxon>Actinomycetota</taxon>
        <taxon>Actinomycetes</taxon>
        <taxon>Streptosporangiales</taxon>
        <taxon>Streptosporangiaceae</taxon>
        <taxon>Nonomuraea</taxon>
    </lineage>
</organism>
<evidence type="ECO:0000313" key="8">
    <source>
        <dbReference type="Proteomes" id="UP000583800"/>
    </source>
</evidence>
<comment type="caution">
    <text evidence="7">The sequence shown here is derived from an EMBL/GenBank/DDBJ whole genome shotgun (WGS) entry which is preliminary data.</text>
</comment>
<evidence type="ECO:0000256" key="1">
    <source>
        <dbReference type="ARBA" id="ARBA00004651"/>
    </source>
</evidence>
<comment type="subcellular location">
    <subcellularLocation>
        <location evidence="1">Cell membrane</location>
        <topology evidence="1">Multi-pass membrane protein</topology>
    </subcellularLocation>
</comment>
<dbReference type="RefSeq" id="WP_312891791.1">
    <property type="nucleotide sequence ID" value="NZ_JACHJB010000002.1"/>
</dbReference>